<name>M4ZS95_9FLAO</name>
<dbReference type="STRING" id="1229512.BPAA_082"/>
<dbReference type="EMBL" id="AP012548">
    <property type="protein sequence ID" value="BAM99386.1"/>
    <property type="molecule type" value="Genomic_DNA"/>
</dbReference>
<proteinExistence type="predicted"/>
<dbReference type="Proteomes" id="UP000011815">
    <property type="component" value="Chromosome"/>
</dbReference>
<dbReference type="HOGENOM" id="CLU_2286017_0_0_10"/>
<sequence>MINKIIYKNTMKHQFRIIILGEKETRLLSRILLIFNRKNIKTDHINVSSKKNEDDPISNIQYVIDLKCPEEQLLKIKKSIEKLIGIIHVYYYKLEEKIQKKIYGEKWIYH</sequence>
<organism evidence="2 3">
    <name type="scientific">Blattabacterium cuenoti BPAA</name>
    <dbReference type="NCBI Taxonomy" id="1229512"/>
    <lineage>
        <taxon>Bacteria</taxon>
        <taxon>Pseudomonadati</taxon>
        <taxon>Bacteroidota</taxon>
        <taxon>Flavobacteriia</taxon>
        <taxon>Flavobacteriales</taxon>
        <taxon>Blattabacteriaceae</taxon>
        <taxon>Blattabacterium</taxon>
    </lineage>
</organism>
<dbReference type="KEGG" id="blp:BPAA_082"/>
<evidence type="ECO:0000313" key="3">
    <source>
        <dbReference type="Proteomes" id="UP000011815"/>
    </source>
</evidence>
<dbReference type="AlphaFoldDB" id="M4ZS95"/>
<dbReference type="InterPro" id="IPR045865">
    <property type="entry name" value="ACT-like_dom_sf"/>
</dbReference>
<dbReference type="eggNOG" id="ENOG50312E3">
    <property type="taxonomic scope" value="Bacteria"/>
</dbReference>
<gene>
    <name evidence="2" type="primary">ilvH</name>
    <name evidence="2" type="ORF">BPAA_082</name>
</gene>
<protein>
    <submittedName>
        <fullName evidence="2">Acetolactate synthase small subunit</fullName>
    </submittedName>
</protein>
<dbReference type="SUPFAM" id="SSF55021">
    <property type="entry name" value="ACT-like"/>
    <property type="match status" value="1"/>
</dbReference>
<reference evidence="2 3" key="1">
    <citation type="journal article" date="2013" name="Biol. Lett.">
        <title>Maintenance of essential amino acid synthesis pathways in the Blattabacterium cuenoti symbiont of a wood-feeding cockroach.</title>
        <authorList>
            <person name="Tokuda G."/>
            <person name="Elbourne L.D.H."/>
            <person name="Kinjo Y."/>
            <person name="Saitoh S."/>
            <person name="Sabree Z."/>
            <person name="Hojo M."/>
            <person name="Yamada A."/>
            <person name="Hayashi Y."/>
            <person name="Shigenobu S."/>
            <person name="Bandi C."/>
            <person name="Paulsen I.T."/>
            <person name="Watanabe H."/>
            <person name="Lo N."/>
        </authorList>
    </citation>
    <scope>NUCLEOTIDE SEQUENCE [LARGE SCALE GENOMIC DNA]</scope>
    <source>
        <strain evidence="2 3">BPAA</strain>
    </source>
</reference>
<evidence type="ECO:0000313" key="2">
    <source>
        <dbReference type="EMBL" id="BAM99386.1"/>
    </source>
</evidence>
<evidence type="ECO:0000259" key="1">
    <source>
        <dbReference type="PROSITE" id="PS51671"/>
    </source>
</evidence>
<accession>M4ZS95</accession>
<feature type="domain" description="ACT" evidence="1">
    <location>
        <begin position="16"/>
        <end position="97"/>
    </location>
</feature>
<dbReference type="PROSITE" id="PS51671">
    <property type="entry name" value="ACT"/>
    <property type="match status" value="1"/>
</dbReference>
<dbReference type="InterPro" id="IPR002912">
    <property type="entry name" value="ACT_dom"/>
</dbReference>
<dbReference type="Gene3D" id="3.30.70.260">
    <property type="match status" value="1"/>
</dbReference>
<dbReference type="PATRIC" id="fig|1229512.3.peg.80"/>